<dbReference type="AlphaFoldDB" id="A0A839GAC4"/>
<proteinExistence type="predicted"/>
<keyword evidence="2" id="KW-1185">Reference proteome</keyword>
<dbReference type="EMBL" id="JACJIQ010000003">
    <property type="protein sequence ID" value="MBA9076474.1"/>
    <property type="molecule type" value="Genomic_DNA"/>
</dbReference>
<dbReference type="Proteomes" id="UP000563094">
    <property type="component" value="Unassembled WGS sequence"/>
</dbReference>
<comment type="caution">
    <text evidence="1">The sequence shown here is derived from an EMBL/GenBank/DDBJ whole genome shotgun (WGS) entry which is preliminary data.</text>
</comment>
<organism evidence="1 2">
    <name type="scientific">Rufibacter quisquiliarum</name>
    <dbReference type="NCBI Taxonomy" id="1549639"/>
    <lineage>
        <taxon>Bacteria</taxon>
        <taxon>Pseudomonadati</taxon>
        <taxon>Bacteroidota</taxon>
        <taxon>Cytophagia</taxon>
        <taxon>Cytophagales</taxon>
        <taxon>Hymenobacteraceae</taxon>
        <taxon>Rufibacter</taxon>
    </lineage>
</organism>
<name>A0A839GAC4_9BACT</name>
<evidence type="ECO:0000313" key="2">
    <source>
        <dbReference type="Proteomes" id="UP000563094"/>
    </source>
</evidence>
<sequence>MHLLFSYYFLTKKMPVELRMNGTALYKRFGAVLEKTAPKQKVPI</sequence>
<gene>
    <name evidence="1" type="ORF">FHS90_001178</name>
</gene>
<accession>A0A839GAC4</accession>
<evidence type="ECO:0000313" key="1">
    <source>
        <dbReference type="EMBL" id="MBA9076474.1"/>
    </source>
</evidence>
<protein>
    <submittedName>
        <fullName evidence="1">Uncharacterized protein</fullName>
    </submittedName>
</protein>
<reference evidence="1 2" key="1">
    <citation type="submission" date="2020-08" db="EMBL/GenBank/DDBJ databases">
        <title>Genomic Encyclopedia of Type Strains, Phase IV (KMG-IV): sequencing the most valuable type-strain genomes for metagenomic binning, comparative biology and taxonomic classification.</title>
        <authorList>
            <person name="Goeker M."/>
        </authorList>
    </citation>
    <scope>NUCLEOTIDE SEQUENCE [LARGE SCALE GENOMIC DNA]</scope>
    <source>
        <strain evidence="1 2">DSM 29854</strain>
    </source>
</reference>